<accession>T1B6Y1</accession>
<evidence type="ECO:0000259" key="3">
    <source>
        <dbReference type="PROSITE" id="PS50075"/>
    </source>
</evidence>
<dbReference type="Pfam" id="PF00550">
    <property type="entry name" value="PP-binding"/>
    <property type="match status" value="1"/>
</dbReference>
<dbReference type="AlphaFoldDB" id="T1B6Y1"/>
<keyword evidence="1" id="KW-0596">Phosphopantetheine</keyword>
<gene>
    <name evidence="4" type="ORF">B1A_13928</name>
</gene>
<dbReference type="EMBL" id="AUZX01010219">
    <property type="protein sequence ID" value="EQD48754.1"/>
    <property type="molecule type" value="Genomic_DNA"/>
</dbReference>
<comment type="caution">
    <text evidence="4">The sequence shown here is derived from an EMBL/GenBank/DDBJ whole genome shotgun (WGS) entry which is preliminary data.</text>
</comment>
<dbReference type="PROSITE" id="PS50075">
    <property type="entry name" value="CARRIER"/>
    <property type="match status" value="1"/>
</dbReference>
<name>T1B6Y1_9ZZZZ</name>
<dbReference type="InterPro" id="IPR036736">
    <property type="entry name" value="ACP-like_sf"/>
</dbReference>
<dbReference type="InterPro" id="IPR003231">
    <property type="entry name" value="ACP"/>
</dbReference>
<evidence type="ECO:0000256" key="2">
    <source>
        <dbReference type="ARBA" id="ARBA00022553"/>
    </source>
</evidence>
<dbReference type="Gene3D" id="1.10.1200.10">
    <property type="entry name" value="ACP-like"/>
    <property type="match status" value="1"/>
</dbReference>
<dbReference type="GO" id="GO:0005829">
    <property type="term" value="C:cytosol"/>
    <property type="evidence" value="ECO:0007669"/>
    <property type="project" value="TreeGrafter"/>
</dbReference>
<dbReference type="NCBIfam" id="TIGR00517">
    <property type="entry name" value="acyl_carrier"/>
    <property type="match status" value="1"/>
</dbReference>
<dbReference type="InterPro" id="IPR009081">
    <property type="entry name" value="PP-bd_ACP"/>
</dbReference>
<dbReference type="GO" id="GO:0000036">
    <property type="term" value="F:acyl carrier activity"/>
    <property type="evidence" value="ECO:0007669"/>
    <property type="project" value="TreeGrafter"/>
</dbReference>
<dbReference type="PANTHER" id="PTHR20863">
    <property type="entry name" value="ACYL CARRIER PROTEIN"/>
    <property type="match status" value="1"/>
</dbReference>
<protein>
    <submittedName>
        <fullName evidence="4">Acyl carrier protein</fullName>
    </submittedName>
</protein>
<dbReference type="GO" id="GO:0016020">
    <property type="term" value="C:membrane"/>
    <property type="evidence" value="ECO:0007669"/>
    <property type="project" value="GOC"/>
</dbReference>
<reference evidence="4" key="2">
    <citation type="journal article" date="2014" name="ISME J.">
        <title>Microbial stratification in low pH oxic and suboxic macroscopic growths along an acid mine drainage.</title>
        <authorList>
            <person name="Mendez-Garcia C."/>
            <person name="Mesa V."/>
            <person name="Sprenger R.R."/>
            <person name="Richter M."/>
            <person name="Diez M.S."/>
            <person name="Solano J."/>
            <person name="Bargiela R."/>
            <person name="Golyshina O.V."/>
            <person name="Manteca A."/>
            <person name="Ramos J.L."/>
            <person name="Gallego J.R."/>
            <person name="Llorente I."/>
            <person name="Martins Dos Santos V.A."/>
            <person name="Jensen O.N."/>
            <person name="Pelaez A.I."/>
            <person name="Sanchez J."/>
            <person name="Ferrer M."/>
        </authorList>
    </citation>
    <scope>NUCLEOTIDE SEQUENCE</scope>
</reference>
<dbReference type="GO" id="GO:0000035">
    <property type="term" value="F:acyl binding"/>
    <property type="evidence" value="ECO:0007669"/>
    <property type="project" value="TreeGrafter"/>
</dbReference>
<dbReference type="HAMAP" id="MF_01217">
    <property type="entry name" value="Acyl_carrier"/>
    <property type="match status" value="1"/>
</dbReference>
<dbReference type="NCBIfam" id="NF002150">
    <property type="entry name" value="PRK00982.1-4"/>
    <property type="match status" value="1"/>
</dbReference>
<evidence type="ECO:0000256" key="1">
    <source>
        <dbReference type="ARBA" id="ARBA00022450"/>
    </source>
</evidence>
<reference evidence="4" key="1">
    <citation type="submission" date="2013-08" db="EMBL/GenBank/DDBJ databases">
        <authorList>
            <person name="Mendez C."/>
            <person name="Richter M."/>
            <person name="Ferrer M."/>
            <person name="Sanchez J."/>
        </authorList>
    </citation>
    <scope>NUCLEOTIDE SEQUENCE</scope>
</reference>
<evidence type="ECO:0000313" key="4">
    <source>
        <dbReference type="EMBL" id="EQD48754.1"/>
    </source>
</evidence>
<dbReference type="NCBIfam" id="NF002148">
    <property type="entry name" value="PRK00982.1-2"/>
    <property type="match status" value="1"/>
</dbReference>
<sequence>MITGYYAVVELSAEGRLAVDGSVKGLEMDQQESFEKFKGCAVKVLGVTPDQVTLEARFAEDLDADSLDLVELVMALEDEFGVNVEESELEGVQTVQQAYELVTGKMG</sequence>
<proteinExistence type="inferred from homology"/>
<dbReference type="SUPFAM" id="SSF47336">
    <property type="entry name" value="ACP-like"/>
    <property type="match status" value="1"/>
</dbReference>
<keyword evidence="2" id="KW-0597">Phosphoprotein</keyword>
<dbReference type="PANTHER" id="PTHR20863:SF76">
    <property type="entry name" value="CARRIER DOMAIN-CONTAINING PROTEIN"/>
    <property type="match status" value="1"/>
</dbReference>
<feature type="domain" description="Carrier" evidence="3">
    <location>
        <begin position="31"/>
        <end position="106"/>
    </location>
</feature>
<organism evidence="4">
    <name type="scientific">mine drainage metagenome</name>
    <dbReference type="NCBI Taxonomy" id="410659"/>
    <lineage>
        <taxon>unclassified sequences</taxon>
        <taxon>metagenomes</taxon>
        <taxon>ecological metagenomes</taxon>
    </lineage>
</organism>
<dbReference type="GO" id="GO:0009245">
    <property type="term" value="P:lipid A biosynthetic process"/>
    <property type="evidence" value="ECO:0007669"/>
    <property type="project" value="TreeGrafter"/>
</dbReference>